<organism evidence="4 5">
    <name type="scientific">Colletotrichum fioriniae PJ7</name>
    <dbReference type="NCBI Taxonomy" id="1445577"/>
    <lineage>
        <taxon>Eukaryota</taxon>
        <taxon>Fungi</taxon>
        <taxon>Dikarya</taxon>
        <taxon>Ascomycota</taxon>
        <taxon>Pezizomycotina</taxon>
        <taxon>Sordariomycetes</taxon>
        <taxon>Hypocreomycetidae</taxon>
        <taxon>Glomerellales</taxon>
        <taxon>Glomerellaceae</taxon>
        <taxon>Colletotrichum</taxon>
        <taxon>Colletotrichum acutatum species complex</taxon>
    </lineage>
</organism>
<proteinExistence type="predicted"/>
<dbReference type="Proteomes" id="UP000020467">
    <property type="component" value="Unassembled WGS sequence"/>
</dbReference>
<dbReference type="HOGENOM" id="CLU_001466_3_0_1"/>
<dbReference type="InterPro" id="IPR027417">
    <property type="entry name" value="P-loop_NTPase"/>
</dbReference>
<dbReference type="SUPFAM" id="SSF57850">
    <property type="entry name" value="RING/U-box"/>
    <property type="match status" value="1"/>
</dbReference>
<evidence type="ECO:0000259" key="3">
    <source>
        <dbReference type="Pfam" id="PF24883"/>
    </source>
</evidence>
<evidence type="ECO:0000256" key="1">
    <source>
        <dbReference type="ARBA" id="ARBA00022737"/>
    </source>
</evidence>
<evidence type="ECO:0000313" key="4">
    <source>
        <dbReference type="EMBL" id="EXF81421.1"/>
    </source>
</evidence>
<dbReference type="eggNOG" id="ENOG502SJ79">
    <property type="taxonomic scope" value="Eukaryota"/>
</dbReference>
<dbReference type="InterPro" id="IPR011990">
    <property type="entry name" value="TPR-like_helical_dom_sf"/>
</dbReference>
<dbReference type="Pfam" id="PF17109">
    <property type="entry name" value="Goodbye"/>
    <property type="match status" value="1"/>
</dbReference>
<keyword evidence="5" id="KW-1185">Reference proteome</keyword>
<reference evidence="4 5" key="1">
    <citation type="submission" date="2014-02" db="EMBL/GenBank/DDBJ databases">
        <title>The genome sequence of Colletotrichum fioriniae PJ7.</title>
        <authorList>
            <person name="Baroncelli R."/>
            <person name="Thon M.R."/>
        </authorList>
    </citation>
    <scope>NUCLEOTIDE SEQUENCE [LARGE SCALE GENOMIC DNA]</scope>
    <source>
        <strain evidence="4 5">PJ7</strain>
    </source>
</reference>
<dbReference type="OrthoDB" id="2913095at2759"/>
<dbReference type="Pfam" id="PF24883">
    <property type="entry name" value="NPHP3_N"/>
    <property type="match status" value="1"/>
</dbReference>
<dbReference type="SUPFAM" id="SSF48452">
    <property type="entry name" value="TPR-like"/>
    <property type="match status" value="1"/>
</dbReference>
<sequence>MTTNYEKMSFVDMWEAASGRFQEQTGRKLERNPGISLDDCFRRIEAARPYNSTEKAPFTSEKRHKLTRYTLNTLRCLKLLGGVVAEGAEMVLAPSKICFSAFAMLLDIPEKVENFWDRVDSLLDALWPSLSDFEIYGDMSQFDQIDYRLKRAIHMLMICFVDICALSVSLRSMRTWQKFKVTSKQLAFEESDLDNAITRFQELSKYHDSTKATLALKTVLESKSDITKLLDEASETGGNVSKILQMMQRRDEARNAIERRGNELKTIKKKLNLEEQVKKSEDIGKALSTQRTPRTAEWYENHNDYPEYGKWADVKNPDANQILLVIGEQNTGKSTLLASIARSLRAVDTSNSSSRSCVSAYFFQNSSGKDSEEKRPIETAIKCIAYMIAEQDEQYAKELSKSLDKSDAEKRLNNATARELWYLLDIASPRKKYTHFIIIDGIEGLSKPFQKSREDFFEILASSSSETRTRQNQMGPRIAVSARSEPTAISLRDLALTKFDIQNHTVADMQRFIESELKDNEIFQELDEDSVKMRGMIQEKLVSKVKGNFTRARTSIDRIRRVVEADDPDEEAEINRILNDSKKNEENFSGTVIRQLQEQLNAAEVRELNELLMWVIYGYSYFDFQALEAALFLGGKKKSMLRLSKKLKGKYAPLIKLDEDGFAKMDEDMIKAVLKPRAAPGHKDEPQMLSATITISKGELHRVQTFLWTLSQKINQESLIFQQLGERTDIKGAIKANFLDSHMAIVRCTFNLLANEPSERTKAIASYLLRCLPRHLEALEQCNGTDVLTNDEKSEIGSGLYHMLFSNVIEKHWRSCEYADWYGEAKDVMVFRRWLGDGAATAKLGPRDHEWLEEVENDSNPNQALLARIMKTIARRWLRNEEWEASRPFEWIKGYLAMVSFPVSPPHAYDMDEITNPIQPPMPSDQQDVSEEVPADEVSPIENVEEWCAKVLKDNIKDALWHQRLGETLRSLDRNDDGVKAFNKALELGGSEKSCFEGLAYCFANMKPEKLNESCRQLEKALVIMESEDNPDQAKTISTYLKLAEWYSSLKDHEKVEEYTTKASERAPESPDSQLDALKLCLECQNSEQVTRLLRRLLDMSKDQGSSSMIHRVLARMSAADYNISLEQAFLRCFRLLERNTDVLYRFLDAMKEGLENAETQIHEVVLLIYRGIWLYYFSHQKEEARLAWVRCLEKSIESDSISERNLAATLLSADRFEVLADTPEEEHHRLVERMRWFADIQGSVGFTSSSSHLASYYMLQKDHLAARSVLQTRIDSAFEQLSDEYEFNDSSAYYDLGCTLAQLGDNANALAAFSLRLPWTSGFDFVEYLLDFEDDESKAVIADLLAKLQGHRQPSAYLQIMMALRTLEEIQPKAEEGVDESTNSHYSRIRETLLKWTDVVYLSGGTWCDNCSKALGSDMDFYHCLYCHDIDFCNDCWNSLHEGGIMSGTLRSLMCKKTHTWLRLAKWNKITFLRSFGGRVIKGGSINADGLRSGGEEVSSKEWLDGLKKDWGFVDNRQKEVPLNGEAVANGGPAISEVNQ</sequence>
<dbReference type="PANTHER" id="PTHR10039:SF17">
    <property type="entry name" value="FUNGAL STAND N-TERMINAL GOODBYE DOMAIN-CONTAINING PROTEIN-RELATED"/>
    <property type="match status" value="1"/>
</dbReference>
<evidence type="ECO:0000313" key="5">
    <source>
        <dbReference type="Proteomes" id="UP000020467"/>
    </source>
</evidence>
<comment type="caution">
    <text evidence="4">The sequence shown here is derived from an EMBL/GenBank/DDBJ whole genome shotgun (WGS) entry which is preliminary data.</text>
</comment>
<evidence type="ECO:0000259" key="2">
    <source>
        <dbReference type="Pfam" id="PF17109"/>
    </source>
</evidence>
<feature type="domain" description="Nephrocystin 3-like N-terminal" evidence="3">
    <location>
        <begin position="296"/>
        <end position="469"/>
    </location>
</feature>
<dbReference type="Gene3D" id="3.40.50.300">
    <property type="entry name" value="P-loop containing nucleotide triphosphate hydrolases"/>
    <property type="match status" value="1"/>
</dbReference>
<gene>
    <name evidence="4" type="ORF">CFIO01_01083</name>
</gene>
<keyword evidence="1" id="KW-0677">Repeat</keyword>
<name>A0A010RM08_9PEZI</name>
<dbReference type="KEGG" id="cfj:CFIO01_01083"/>
<dbReference type="SMART" id="SM00028">
    <property type="entry name" value="TPR"/>
    <property type="match status" value="3"/>
</dbReference>
<accession>A0A010RM08</accession>
<dbReference type="EMBL" id="JARH01000372">
    <property type="protein sequence ID" value="EXF81421.1"/>
    <property type="molecule type" value="Genomic_DNA"/>
</dbReference>
<dbReference type="InterPro" id="IPR019734">
    <property type="entry name" value="TPR_rpt"/>
</dbReference>
<dbReference type="InterPro" id="IPR031350">
    <property type="entry name" value="Goodbye_dom"/>
</dbReference>
<dbReference type="InterPro" id="IPR056884">
    <property type="entry name" value="NPHP3-like_N"/>
</dbReference>
<feature type="domain" description="Fungal STAND N-terminal Goodbye" evidence="2">
    <location>
        <begin position="14"/>
        <end position="136"/>
    </location>
</feature>
<protein>
    <submittedName>
        <fullName evidence="4">Uncharacterized protein</fullName>
    </submittedName>
</protein>
<dbReference type="Gene3D" id="1.25.40.10">
    <property type="entry name" value="Tetratricopeptide repeat domain"/>
    <property type="match status" value="1"/>
</dbReference>
<dbReference type="PANTHER" id="PTHR10039">
    <property type="entry name" value="AMELOGENIN"/>
    <property type="match status" value="1"/>
</dbReference>